<keyword evidence="2" id="KW-1185">Reference proteome</keyword>
<accession>A0A2I2FRY2</accession>
<gene>
    <name evidence="1" type="ORF">P170DRAFT_431326</name>
</gene>
<comment type="caution">
    <text evidence="1">The sequence shown here is derived from an EMBL/GenBank/DDBJ whole genome shotgun (WGS) entry which is preliminary data.</text>
</comment>
<evidence type="ECO:0000313" key="1">
    <source>
        <dbReference type="EMBL" id="PLB43381.1"/>
    </source>
</evidence>
<dbReference type="GeneID" id="36555726"/>
<sequence length="502" mass="54985">MWYKTIMVDSVECPYEAAEKLYKGFEKGVDDVWWSVMLSPDARTGWTLVIEGEEDHTYTLHAGLNRGHSANKVTGAQIIKVLDPSGTVVKSATGGLCVDSGCPSLIYNSNYQVIGLEDASSTKTADAEETPCKGSSCKGTVFDSNGPLLWRNIDCTWYTVENASIEVLTRWNTLFTESAWTDLNKYWLSYPHEGGLNYSNEFFWNPHTALTRVQASVTNQIGDLTETFAGFPSSTLADNLVMDFLGLGFALFTSPLFSRALERIQFYDSSLQLRNLKDTTNSLVANGVTVIKDVIATDSTPLELGVENTLERRLDKSIDTLHALMTDGKLLENAFDVPGDKEIAKLTEKAIFGLLIPMTWSLSPKTHNAVVIDSQSSSAYISSSMAKKAYVCHNDNHYYLADVVSLDRSCQSNSQGGQFCRDPDVRTLPGIDALDGTSWGGVTLTDLVVGAVNTWSQMGNTSAFFNPSDIGALEDIYDNSIRSAGVVHIPVETISEPKEALD</sequence>
<dbReference type="EMBL" id="MSFO01000011">
    <property type="protein sequence ID" value="PLB43381.1"/>
    <property type="molecule type" value="Genomic_DNA"/>
</dbReference>
<dbReference type="VEuPathDB" id="FungiDB:P170DRAFT_431326"/>
<organism evidence="1 2">
    <name type="scientific">Aspergillus steynii IBT 23096</name>
    <dbReference type="NCBI Taxonomy" id="1392250"/>
    <lineage>
        <taxon>Eukaryota</taxon>
        <taxon>Fungi</taxon>
        <taxon>Dikarya</taxon>
        <taxon>Ascomycota</taxon>
        <taxon>Pezizomycotina</taxon>
        <taxon>Eurotiomycetes</taxon>
        <taxon>Eurotiomycetidae</taxon>
        <taxon>Eurotiales</taxon>
        <taxon>Aspergillaceae</taxon>
        <taxon>Aspergillus</taxon>
        <taxon>Aspergillus subgen. Circumdati</taxon>
    </lineage>
</organism>
<proteinExistence type="predicted"/>
<dbReference type="STRING" id="1392250.A0A2I2FRY2"/>
<name>A0A2I2FRY2_9EURO</name>
<evidence type="ECO:0000313" key="2">
    <source>
        <dbReference type="Proteomes" id="UP000234275"/>
    </source>
</evidence>
<dbReference type="AlphaFoldDB" id="A0A2I2FRY2"/>
<protein>
    <submittedName>
        <fullName evidence="1">Uncharacterized protein</fullName>
    </submittedName>
</protein>
<dbReference type="Proteomes" id="UP000234275">
    <property type="component" value="Unassembled WGS sequence"/>
</dbReference>
<dbReference type="OrthoDB" id="3257981at2759"/>
<reference evidence="1 2" key="1">
    <citation type="submission" date="2016-12" db="EMBL/GenBank/DDBJ databases">
        <title>The genomes of Aspergillus section Nigri reveals drivers in fungal speciation.</title>
        <authorList>
            <consortium name="DOE Joint Genome Institute"/>
            <person name="Vesth T.C."/>
            <person name="Nybo J."/>
            <person name="Theobald S."/>
            <person name="Brandl J."/>
            <person name="Frisvad J.C."/>
            <person name="Nielsen K.F."/>
            <person name="Lyhne E.K."/>
            <person name="Kogle M.E."/>
            <person name="Kuo A."/>
            <person name="Riley R."/>
            <person name="Clum A."/>
            <person name="Nolan M."/>
            <person name="Lipzen A."/>
            <person name="Salamov A."/>
            <person name="Henrissat B."/>
            <person name="Wiebenga A."/>
            <person name="De Vries R.P."/>
            <person name="Grigoriev I.V."/>
            <person name="Mortensen U.H."/>
            <person name="Andersen M.R."/>
            <person name="Baker S.E."/>
        </authorList>
    </citation>
    <scope>NUCLEOTIDE SEQUENCE [LARGE SCALE GENOMIC DNA]</scope>
    <source>
        <strain evidence="1 2">IBT 23096</strain>
    </source>
</reference>
<dbReference type="RefSeq" id="XP_024698683.1">
    <property type="nucleotide sequence ID" value="XM_024848027.1"/>
</dbReference>